<dbReference type="EMBL" id="JAUSUI010000001">
    <property type="protein sequence ID" value="MDQ0301114.1"/>
    <property type="molecule type" value="Genomic_DNA"/>
</dbReference>
<dbReference type="InterPro" id="IPR014729">
    <property type="entry name" value="Rossmann-like_a/b/a_fold"/>
</dbReference>
<evidence type="ECO:0000313" key="9">
    <source>
        <dbReference type="EMBL" id="MDQ0301114.1"/>
    </source>
</evidence>
<gene>
    <name evidence="9" type="ORF">J2S75_000125</name>
</gene>
<dbReference type="PANTHER" id="PTHR43284">
    <property type="entry name" value="ASPARAGINE SYNTHETASE (GLUTAMINE-HYDROLYZING)"/>
    <property type="match status" value="1"/>
</dbReference>
<reference evidence="9 10" key="1">
    <citation type="submission" date="2023-07" db="EMBL/GenBank/DDBJ databases">
        <title>Genomic Encyclopedia of Type Strains, Phase IV (KMG-IV): sequencing the most valuable type-strain genomes for metagenomic binning, comparative biology and taxonomic classification.</title>
        <authorList>
            <person name="Goeker M."/>
        </authorList>
    </citation>
    <scope>NUCLEOTIDE SEQUENCE [LARGE SCALE GENOMIC DNA]</scope>
    <source>
        <strain evidence="9 10">DSM 2457</strain>
    </source>
</reference>
<proteinExistence type="inferred from homology"/>
<keyword evidence="4" id="KW-0547">Nucleotide-binding</keyword>
<evidence type="ECO:0000256" key="1">
    <source>
        <dbReference type="ARBA" id="ARBA00005187"/>
    </source>
</evidence>
<keyword evidence="10" id="KW-1185">Reference proteome</keyword>
<dbReference type="SUPFAM" id="SSF52402">
    <property type="entry name" value="Adenine nucleotide alpha hydrolases-like"/>
    <property type="match status" value="1"/>
</dbReference>
<comment type="catalytic activity">
    <reaction evidence="6">
        <text>L-aspartate + L-glutamine + ATP + H2O = L-asparagine + L-glutamate + AMP + diphosphate + H(+)</text>
        <dbReference type="Rhea" id="RHEA:12228"/>
        <dbReference type="ChEBI" id="CHEBI:15377"/>
        <dbReference type="ChEBI" id="CHEBI:15378"/>
        <dbReference type="ChEBI" id="CHEBI:29985"/>
        <dbReference type="ChEBI" id="CHEBI:29991"/>
        <dbReference type="ChEBI" id="CHEBI:30616"/>
        <dbReference type="ChEBI" id="CHEBI:33019"/>
        <dbReference type="ChEBI" id="CHEBI:58048"/>
        <dbReference type="ChEBI" id="CHEBI:58359"/>
        <dbReference type="ChEBI" id="CHEBI:456215"/>
        <dbReference type="EC" id="6.3.5.4"/>
    </reaction>
</comment>
<feature type="domain" description="Asparagine synthetase" evidence="7">
    <location>
        <begin position="202"/>
        <end position="572"/>
    </location>
</feature>
<dbReference type="Gene3D" id="3.40.50.620">
    <property type="entry name" value="HUPs"/>
    <property type="match status" value="2"/>
</dbReference>
<sequence>MARALQYAAGRVSGWQGDEVVLRAGDGALCASDVHAAIVFDGRLDNQPEIERRLGRQAGDVGALLLAAYHRWGKDCFTHLIGDYACAIWDRDARAFYLATDPGALRTLFFRTDRGRLLFATEQRGLFACPDVPREIDPDQMAAWLCMLPREPLRTFFRGINRVPPGHVVRWADGAFSLERWWRPEDVPTLHLPRDEDYEEALRAALDEAVRARIRPGERIGSDLSGGLDSSGVSALAAGQLAKEGRELTAFTAAPRHPHPSRRNRFTDEWPSAAEIAALYPNITHVRIDNDDEPLLDALDRREMASDWPVLNATNTVWIDAIHREAKRRRLDVLLQGAMGNMTISYSGGERLAGRLRAADVAGTWRAIADLRRGGGRSWLGIAGEAADFLLPLALSRGLRSLLGRAPTGVFDYSAIHPDFLKRSGLTDRARTLGGHLRNLTRGDSRALRLAVLDRTDHRGHHAMATRRLFGLDVRDPTSDRRVIELCLSIPEEQFALGGVPRSLIRRAMRGLLPEVVLNERRKGLQAADWRVGFQQAMPRLRAEVGRLRASPFASECLDLNRMDALLDAWPGVDDAGERANIDYLCAFSRALTAGRFIRRVEGGNG</sequence>
<evidence type="ECO:0000259" key="8">
    <source>
        <dbReference type="Pfam" id="PF13537"/>
    </source>
</evidence>
<evidence type="ECO:0000256" key="3">
    <source>
        <dbReference type="ARBA" id="ARBA00012737"/>
    </source>
</evidence>
<dbReference type="Proteomes" id="UP001224682">
    <property type="component" value="Unassembled WGS sequence"/>
</dbReference>
<keyword evidence="5" id="KW-0067">ATP-binding</keyword>
<dbReference type="InterPro" id="IPR017932">
    <property type="entry name" value="GATase_2_dom"/>
</dbReference>
<dbReference type="PIRSF" id="PIRSF001589">
    <property type="entry name" value="Asn_synthetase_glu-h"/>
    <property type="match status" value="1"/>
</dbReference>
<evidence type="ECO:0000259" key="7">
    <source>
        <dbReference type="Pfam" id="PF00733"/>
    </source>
</evidence>
<dbReference type="InterPro" id="IPR001962">
    <property type="entry name" value="Asn_synthase"/>
</dbReference>
<evidence type="ECO:0000256" key="6">
    <source>
        <dbReference type="ARBA" id="ARBA00048741"/>
    </source>
</evidence>
<dbReference type="Gene3D" id="3.60.20.10">
    <property type="entry name" value="Glutamine Phosphoribosylpyrophosphate, subunit 1, domain 1"/>
    <property type="match status" value="1"/>
</dbReference>
<dbReference type="Pfam" id="PF13537">
    <property type="entry name" value="GATase_7"/>
    <property type="match status" value="1"/>
</dbReference>
<accession>A0ABU0B692</accession>
<dbReference type="GO" id="GO:0004066">
    <property type="term" value="F:asparagine synthase (glutamine-hydrolyzing) activity"/>
    <property type="evidence" value="ECO:0007669"/>
    <property type="project" value="UniProtKB-EC"/>
</dbReference>
<dbReference type="RefSeq" id="WP_307017216.1">
    <property type="nucleotide sequence ID" value="NZ_JAUSUI010000001.1"/>
</dbReference>
<feature type="domain" description="Glutamine amidotransferase type-2" evidence="8">
    <location>
        <begin position="28"/>
        <end position="126"/>
    </location>
</feature>
<dbReference type="InterPro" id="IPR029055">
    <property type="entry name" value="Ntn_hydrolases_N"/>
</dbReference>
<comment type="caution">
    <text evidence="9">The sequence shown here is derived from an EMBL/GenBank/DDBJ whole genome shotgun (WGS) entry which is preliminary data.</text>
</comment>
<protein>
    <recommendedName>
        <fullName evidence="3">asparagine synthase (glutamine-hydrolyzing)</fullName>
        <ecNumber evidence="3">6.3.5.4</ecNumber>
    </recommendedName>
</protein>
<comment type="pathway">
    <text evidence="1">Amino-acid biosynthesis; L-asparagine biosynthesis; L-asparagine from L-aspartate (L-Gln route): step 1/1.</text>
</comment>
<dbReference type="SUPFAM" id="SSF56235">
    <property type="entry name" value="N-terminal nucleophile aminohydrolases (Ntn hydrolases)"/>
    <property type="match status" value="1"/>
</dbReference>
<dbReference type="InterPro" id="IPR051786">
    <property type="entry name" value="ASN_synthetase/amidase"/>
</dbReference>
<dbReference type="Pfam" id="PF00733">
    <property type="entry name" value="Asn_synthase"/>
    <property type="match status" value="1"/>
</dbReference>
<dbReference type="InterPro" id="IPR006426">
    <property type="entry name" value="Asn_synth_AEB"/>
</dbReference>
<dbReference type="PANTHER" id="PTHR43284:SF1">
    <property type="entry name" value="ASPARAGINE SYNTHETASE"/>
    <property type="match status" value="1"/>
</dbReference>
<comment type="similarity">
    <text evidence="2">Belongs to the asparagine synthetase family.</text>
</comment>
<evidence type="ECO:0000256" key="5">
    <source>
        <dbReference type="ARBA" id="ARBA00022840"/>
    </source>
</evidence>
<evidence type="ECO:0000313" key="10">
    <source>
        <dbReference type="Proteomes" id="UP001224682"/>
    </source>
</evidence>
<evidence type="ECO:0000256" key="4">
    <source>
        <dbReference type="ARBA" id="ARBA00022741"/>
    </source>
</evidence>
<dbReference type="EC" id="6.3.5.4" evidence="3"/>
<keyword evidence="9" id="KW-0436">Ligase</keyword>
<evidence type="ECO:0000256" key="2">
    <source>
        <dbReference type="ARBA" id="ARBA00005752"/>
    </source>
</evidence>
<name>A0ABU0B692_9HYPH</name>
<organism evidence="9 10">
    <name type="scientific">Ancylobacter polymorphus</name>
    <dbReference type="NCBI Taxonomy" id="223390"/>
    <lineage>
        <taxon>Bacteria</taxon>
        <taxon>Pseudomonadati</taxon>
        <taxon>Pseudomonadota</taxon>
        <taxon>Alphaproteobacteria</taxon>
        <taxon>Hyphomicrobiales</taxon>
        <taxon>Xanthobacteraceae</taxon>
        <taxon>Ancylobacter</taxon>
    </lineage>
</organism>